<protein>
    <submittedName>
        <fullName evidence="1">Uncharacterized protein</fullName>
    </submittedName>
</protein>
<dbReference type="Proteomes" id="UP000269221">
    <property type="component" value="Unassembled WGS sequence"/>
</dbReference>
<evidence type="ECO:0000313" key="2">
    <source>
        <dbReference type="Proteomes" id="UP000269221"/>
    </source>
</evidence>
<keyword evidence="2" id="KW-1185">Reference proteome</keyword>
<dbReference type="EMBL" id="QRBI01000106">
    <property type="protein sequence ID" value="RMC13021.1"/>
    <property type="molecule type" value="Genomic_DNA"/>
</dbReference>
<comment type="caution">
    <text evidence="1">The sequence shown here is derived from an EMBL/GenBank/DDBJ whole genome shotgun (WGS) entry which is preliminary data.</text>
</comment>
<reference evidence="1 2" key="1">
    <citation type="submission" date="2018-07" db="EMBL/GenBank/DDBJ databases">
        <title>A high quality draft genome assembly of the barn swallow (H. rustica rustica).</title>
        <authorList>
            <person name="Formenti G."/>
            <person name="Chiara M."/>
            <person name="Poveda L."/>
            <person name="Francoijs K.-J."/>
            <person name="Bonisoli-Alquati A."/>
            <person name="Canova L."/>
            <person name="Gianfranceschi L."/>
            <person name="Horner D.S."/>
            <person name="Saino N."/>
        </authorList>
    </citation>
    <scope>NUCLEOTIDE SEQUENCE [LARGE SCALE GENOMIC DNA]</scope>
    <source>
        <strain evidence="1">Chelidonia</strain>
        <tissue evidence="1">Blood</tissue>
    </source>
</reference>
<dbReference type="AlphaFoldDB" id="A0A3M0KK55"/>
<name>A0A3M0KK55_HIRRU</name>
<evidence type="ECO:0000313" key="1">
    <source>
        <dbReference type="EMBL" id="RMC13021.1"/>
    </source>
</evidence>
<proteinExistence type="predicted"/>
<accession>A0A3M0KK55</accession>
<organism evidence="1 2">
    <name type="scientific">Hirundo rustica rustica</name>
    <dbReference type="NCBI Taxonomy" id="333673"/>
    <lineage>
        <taxon>Eukaryota</taxon>
        <taxon>Metazoa</taxon>
        <taxon>Chordata</taxon>
        <taxon>Craniata</taxon>
        <taxon>Vertebrata</taxon>
        <taxon>Euteleostomi</taxon>
        <taxon>Archelosauria</taxon>
        <taxon>Archosauria</taxon>
        <taxon>Dinosauria</taxon>
        <taxon>Saurischia</taxon>
        <taxon>Theropoda</taxon>
        <taxon>Coelurosauria</taxon>
        <taxon>Aves</taxon>
        <taxon>Neognathae</taxon>
        <taxon>Neoaves</taxon>
        <taxon>Telluraves</taxon>
        <taxon>Australaves</taxon>
        <taxon>Passeriformes</taxon>
        <taxon>Sylvioidea</taxon>
        <taxon>Hirundinidae</taxon>
        <taxon>Hirundo</taxon>
    </lineage>
</organism>
<gene>
    <name evidence="1" type="ORF">DUI87_10551</name>
</gene>
<sequence>MRPATLYSVFGRRKGLNEFIQCFSMDYVYKETLDLDRAQFWPVPKKHSSKQFPDTVQESAGMSKRRLPIGSLDAKHFAITAAKNSP</sequence>